<reference evidence="1" key="1">
    <citation type="submission" date="2023-04" db="EMBL/GenBank/DDBJ databases">
        <authorList>
            <consortium name="ELIXIR-Norway"/>
        </authorList>
    </citation>
    <scope>NUCLEOTIDE SEQUENCE [LARGE SCALE GENOMIC DNA]</scope>
</reference>
<organism evidence="1 2">
    <name type="scientific">Rangifer tarandus platyrhynchus</name>
    <name type="common">Svalbard reindeer</name>
    <dbReference type="NCBI Taxonomy" id="3082113"/>
    <lineage>
        <taxon>Eukaryota</taxon>
        <taxon>Metazoa</taxon>
        <taxon>Chordata</taxon>
        <taxon>Craniata</taxon>
        <taxon>Vertebrata</taxon>
        <taxon>Euteleostomi</taxon>
        <taxon>Mammalia</taxon>
        <taxon>Eutheria</taxon>
        <taxon>Laurasiatheria</taxon>
        <taxon>Artiodactyla</taxon>
        <taxon>Ruminantia</taxon>
        <taxon>Pecora</taxon>
        <taxon>Cervidae</taxon>
        <taxon>Odocoileinae</taxon>
        <taxon>Rangifer</taxon>
    </lineage>
</organism>
<name>A0ABN8YSY2_RANTA</name>
<protein>
    <submittedName>
        <fullName evidence="1">Uncharacterized protein</fullName>
    </submittedName>
</protein>
<accession>A0ABN8YSY2</accession>
<evidence type="ECO:0000313" key="2">
    <source>
        <dbReference type="Proteomes" id="UP001176941"/>
    </source>
</evidence>
<keyword evidence="2" id="KW-1185">Reference proteome</keyword>
<gene>
    <name evidence="1" type="ORF">MRATA1EN1_LOCUS13657</name>
</gene>
<sequence length="107" mass="12053">MHLCAGPRPVEKDRTGFILVLMHQLVLWRDLCSGLSSRLQGQFGFSCKRFSARSHVFWDCCILSRRVSPAGPVWRADLKGILLGIRLECLPMILCGCPGPRCQHCDQ</sequence>
<evidence type="ECO:0000313" key="1">
    <source>
        <dbReference type="EMBL" id="CAI9164695.1"/>
    </source>
</evidence>
<dbReference type="Proteomes" id="UP001176941">
    <property type="component" value="Chromosome 23"/>
</dbReference>
<proteinExistence type="predicted"/>
<dbReference type="EMBL" id="OX459959">
    <property type="protein sequence ID" value="CAI9164695.1"/>
    <property type="molecule type" value="Genomic_DNA"/>
</dbReference>